<evidence type="ECO:0000313" key="2">
    <source>
        <dbReference type="EMBL" id="OAG32035.1"/>
    </source>
</evidence>
<dbReference type="RefSeq" id="XP_067545636.1">
    <property type="nucleotide sequence ID" value="XM_067687928.1"/>
</dbReference>
<evidence type="ECO:0000313" key="3">
    <source>
        <dbReference type="Proteomes" id="UP000185944"/>
    </source>
</evidence>
<gene>
    <name evidence="2" type="ORF">NEDG_00510</name>
</gene>
<keyword evidence="1" id="KW-0732">Signal</keyword>
<dbReference type="AlphaFoldDB" id="A0A177EJA2"/>
<protein>
    <recommendedName>
        <fullName evidence="4">BRO1 domain-containing protein</fullName>
    </recommendedName>
</protein>
<proteinExistence type="predicted"/>
<sequence>MILYKRNKHPRQSPELLSLLTICLCVLLHEAQTARSSCASEAYWAALYPTTPATAPTGFQTPPQTILLSGSKKTLLDIAVQIEEYGTRIAPDQPYILASAQKAVEKALFMSKHLLSIWRYPKHIRSPHTTQNINANVYSVAENVTEIKALTALFRVQLATGGEDPAILDEMDLVIEKISNCIRDMRRTICTLKKLGLFHLPPYKRTRPAPHPPSDSLIGKFNHFVETLDEKNARDVESGFIKLLAIRPETCTRKPTATDQPSRPLVSSGFPLHILFSDIFKAIRMARTVFSSYVLFVEQLGISSTNPNPSLAKKMIDFHTKNAEIEANAIIIDQICIFGHIYQLAYHKAILIPEYAQKIRKDSTNIYHDLSSQKLSQYLACAKSLDRQAKILSTAEKETAPELDHITYFLSNASNITKDLLLVRPPQTLPHPLKTASSKIAKESSKRARDAVWAYNHPAKNQPKSKAYTEKVTQIQNDSEEIQSIHKQIKQTIPPLDISRLASIEDTRIERAEILAAHAYHYLERIVRAQEYLEDLDANPE</sequence>
<reference evidence="2 3" key="1">
    <citation type="submission" date="2016-02" db="EMBL/GenBank/DDBJ databases">
        <title>Discovery of a natural microsporidian pathogen with a broad tissue tropism in Caenorhabditis elegans.</title>
        <authorList>
            <person name="Luallen R.J."/>
            <person name="Reinke A.W."/>
            <person name="Tong L."/>
            <person name="Botts M.R."/>
            <person name="Felix M.-A."/>
            <person name="Troemel E.R."/>
        </authorList>
    </citation>
    <scope>NUCLEOTIDE SEQUENCE [LARGE SCALE GENOMIC DNA]</scope>
    <source>
        <strain evidence="2 3">JUm2807</strain>
    </source>
</reference>
<dbReference type="VEuPathDB" id="MicrosporidiaDB:NEDG_00510"/>
<name>A0A177EJA2_9MICR</name>
<evidence type="ECO:0000256" key="1">
    <source>
        <dbReference type="SAM" id="SignalP"/>
    </source>
</evidence>
<organism evidence="2 3">
    <name type="scientific">Nematocida displodere</name>
    <dbReference type="NCBI Taxonomy" id="1805483"/>
    <lineage>
        <taxon>Eukaryota</taxon>
        <taxon>Fungi</taxon>
        <taxon>Fungi incertae sedis</taxon>
        <taxon>Microsporidia</taxon>
        <taxon>Nematocida</taxon>
    </lineage>
</organism>
<evidence type="ECO:0008006" key="4">
    <source>
        <dbReference type="Google" id="ProtNLM"/>
    </source>
</evidence>
<feature type="signal peptide" evidence="1">
    <location>
        <begin position="1"/>
        <end position="33"/>
    </location>
</feature>
<accession>A0A177EJA2</accession>
<feature type="chain" id="PRO_5008060502" description="BRO1 domain-containing protein" evidence="1">
    <location>
        <begin position="34"/>
        <end position="541"/>
    </location>
</feature>
<dbReference type="EMBL" id="LTDL01000014">
    <property type="protein sequence ID" value="OAG32035.1"/>
    <property type="molecule type" value="Genomic_DNA"/>
</dbReference>
<dbReference type="GeneID" id="93646860"/>
<keyword evidence="3" id="KW-1185">Reference proteome</keyword>
<comment type="caution">
    <text evidence="2">The sequence shown here is derived from an EMBL/GenBank/DDBJ whole genome shotgun (WGS) entry which is preliminary data.</text>
</comment>
<dbReference type="Proteomes" id="UP000185944">
    <property type="component" value="Unassembled WGS sequence"/>
</dbReference>